<organism evidence="2 3">
    <name type="scientific">Corchorus olitorius</name>
    <dbReference type="NCBI Taxonomy" id="93759"/>
    <lineage>
        <taxon>Eukaryota</taxon>
        <taxon>Viridiplantae</taxon>
        <taxon>Streptophyta</taxon>
        <taxon>Embryophyta</taxon>
        <taxon>Tracheophyta</taxon>
        <taxon>Spermatophyta</taxon>
        <taxon>Magnoliopsida</taxon>
        <taxon>eudicotyledons</taxon>
        <taxon>Gunneridae</taxon>
        <taxon>Pentapetalae</taxon>
        <taxon>rosids</taxon>
        <taxon>malvids</taxon>
        <taxon>Malvales</taxon>
        <taxon>Malvaceae</taxon>
        <taxon>Grewioideae</taxon>
        <taxon>Apeibeae</taxon>
        <taxon>Corchorus</taxon>
    </lineage>
</organism>
<dbReference type="Proteomes" id="UP000187203">
    <property type="component" value="Unassembled WGS sequence"/>
</dbReference>
<feature type="compositionally biased region" description="Low complexity" evidence="1">
    <location>
        <begin position="194"/>
        <end position="211"/>
    </location>
</feature>
<reference evidence="3" key="1">
    <citation type="submission" date="2013-09" db="EMBL/GenBank/DDBJ databases">
        <title>Corchorus olitorius genome sequencing.</title>
        <authorList>
            <person name="Alam M."/>
            <person name="Haque M.S."/>
            <person name="Islam M.S."/>
            <person name="Emdad E.M."/>
            <person name="Islam M.M."/>
            <person name="Ahmed B."/>
            <person name="Halim A."/>
            <person name="Hossen Q.M.M."/>
            <person name="Hossain M.Z."/>
            <person name="Ahmed R."/>
            <person name="Khan M.M."/>
            <person name="Islam R."/>
            <person name="Rashid M.M."/>
            <person name="Khan S.A."/>
            <person name="Rahman M.S."/>
            <person name="Alam M."/>
            <person name="Yahiya A.S."/>
            <person name="Khan M.S."/>
            <person name="Azam M.S."/>
            <person name="Haque T."/>
            <person name="Lashkar M.Z.H."/>
            <person name="Akhand A.I."/>
            <person name="Morshed G."/>
            <person name="Roy S."/>
            <person name="Uddin K.S."/>
            <person name="Rabeya T."/>
            <person name="Hossain A.S."/>
            <person name="Chowdhury A."/>
            <person name="Snigdha A.R."/>
            <person name="Mortoza M.S."/>
            <person name="Matin S.A."/>
            <person name="Hoque S.M.E."/>
            <person name="Islam M.K."/>
            <person name="Roy D.K."/>
            <person name="Haider R."/>
            <person name="Moosa M.M."/>
            <person name="Elias S.M."/>
            <person name="Hasan A.M."/>
            <person name="Jahan S."/>
            <person name="Shafiuddin M."/>
            <person name="Mahmood N."/>
            <person name="Shommy N.S."/>
        </authorList>
    </citation>
    <scope>NUCLEOTIDE SEQUENCE [LARGE SCALE GENOMIC DNA]</scope>
    <source>
        <strain evidence="3">cv. O-4</strain>
    </source>
</reference>
<feature type="compositionally biased region" description="Basic and acidic residues" evidence="1">
    <location>
        <begin position="166"/>
        <end position="177"/>
    </location>
</feature>
<evidence type="ECO:0000313" key="2">
    <source>
        <dbReference type="EMBL" id="OMP13317.1"/>
    </source>
</evidence>
<gene>
    <name evidence="2" type="ORF">COLO4_01893</name>
</gene>
<evidence type="ECO:0000256" key="1">
    <source>
        <dbReference type="SAM" id="MobiDB-lite"/>
    </source>
</evidence>
<comment type="caution">
    <text evidence="2">The sequence shown here is derived from an EMBL/GenBank/DDBJ whole genome shotgun (WGS) entry which is preliminary data.</text>
</comment>
<feature type="region of interest" description="Disordered" evidence="1">
    <location>
        <begin position="132"/>
        <end position="211"/>
    </location>
</feature>
<dbReference type="EMBL" id="AWUE01004584">
    <property type="protein sequence ID" value="OMP13317.1"/>
    <property type="molecule type" value="Genomic_DNA"/>
</dbReference>
<evidence type="ECO:0000313" key="3">
    <source>
        <dbReference type="Proteomes" id="UP000187203"/>
    </source>
</evidence>
<keyword evidence="3" id="KW-1185">Reference proteome</keyword>
<sequence>MRPNRPSIRVCSSVFIGLPHGLAGHRTWQRWGARPKDSITARVKLFSASDRSGLKLGPCFYCLAMLTDESAERSARLPVLLPPPPGQHHSAMPAAGGARSPLHPAAVPPAGRAGLAGLRHADQPVVLSAVQRGADPIPGHPQQRPGDSQARPVRPRRAAVAATGPADHDQLAADHGRPGAAGVPGRVDHDQPGVRRVPAGAAWPAGGAVDA</sequence>
<proteinExistence type="predicted"/>
<protein>
    <submittedName>
        <fullName evidence="2">Uncharacterized protein</fullName>
    </submittedName>
</protein>
<name>A0A1R3L1Z3_9ROSI</name>
<accession>A0A1R3L1Z3</accession>
<dbReference type="AlphaFoldDB" id="A0A1R3L1Z3"/>